<evidence type="ECO:0000256" key="15">
    <source>
        <dbReference type="ARBA" id="ARBA00023134"/>
    </source>
</evidence>
<evidence type="ECO:0000256" key="11">
    <source>
        <dbReference type="ARBA" id="ARBA00022679"/>
    </source>
</evidence>
<accession>A0ABT9ZAM3</accession>
<comment type="function">
    <text evidence="4">Catalyzes ATP-dependent phosphorylation of adenosylcobinamide and addition of GMP to adenosylcobinamide phosphate.</text>
</comment>
<dbReference type="SUPFAM" id="SSF52540">
    <property type="entry name" value="P-loop containing nucleoside triphosphate hydrolases"/>
    <property type="match status" value="1"/>
</dbReference>
<gene>
    <name evidence="18" type="ORF">J2S19_000244</name>
</gene>
<sequence>MIVFISGGARSGKSQFAEDKALALFEKQKQTNETAYLYYVATAKRTDTEMVERIGIHQQSRSNKWSTIEEPFHVLNVLKTCRTGGVILLDCLTIWLSNAMFDHHKSKEELITIINSWIDTAKLRNIQLIIVSNDVNEGFPVTDKYVSNYMYLLQKLHQLIVNRAEHVIQLQAGIPTVWKGGGL</sequence>
<comment type="catalytic activity">
    <reaction evidence="3">
        <text>adenosylcob(III)inamide + GTP = adenosylcob(III)inamide phosphate + GDP + H(+)</text>
        <dbReference type="Rhea" id="RHEA:15765"/>
        <dbReference type="ChEBI" id="CHEBI:2480"/>
        <dbReference type="ChEBI" id="CHEBI:15378"/>
        <dbReference type="ChEBI" id="CHEBI:37565"/>
        <dbReference type="ChEBI" id="CHEBI:58189"/>
        <dbReference type="ChEBI" id="CHEBI:58502"/>
        <dbReference type="EC" id="2.7.1.156"/>
    </reaction>
</comment>
<comment type="catalytic activity">
    <reaction evidence="2">
        <text>adenosylcob(III)inamide phosphate + GTP + H(+) = adenosylcob(III)inamide-GDP + diphosphate</text>
        <dbReference type="Rhea" id="RHEA:22712"/>
        <dbReference type="ChEBI" id="CHEBI:15378"/>
        <dbReference type="ChEBI" id="CHEBI:33019"/>
        <dbReference type="ChEBI" id="CHEBI:37565"/>
        <dbReference type="ChEBI" id="CHEBI:58502"/>
        <dbReference type="ChEBI" id="CHEBI:60487"/>
        <dbReference type="EC" id="2.7.7.62"/>
    </reaction>
</comment>
<dbReference type="PANTHER" id="PTHR34848:SF1">
    <property type="entry name" value="BIFUNCTIONAL ADENOSYLCOBALAMIN BIOSYNTHESIS PROTEIN COBU"/>
    <property type="match status" value="1"/>
</dbReference>
<dbReference type="GO" id="GO:0008820">
    <property type="term" value="F:cobinamide phosphate guanylyltransferase activity"/>
    <property type="evidence" value="ECO:0007669"/>
    <property type="project" value="UniProtKB-EC"/>
</dbReference>
<evidence type="ECO:0000256" key="4">
    <source>
        <dbReference type="ARBA" id="ARBA00003889"/>
    </source>
</evidence>
<dbReference type="PANTHER" id="PTHR34848">
    <property type="match status" value="1"/>
</dbReference>
<dbReference type="EC" id="2.7.1.156" evidence="8"/>
<dbReference type="Gene3D" id="3.40.50.300">
    <property type="entry name" value="P-loop containing nucleotide triphosphate hydrolases"/>
    <property type="match status" value="1"/>
</dbReference>
<dbReference type="InterPro" id="IPR027417">
    <property type="entry name" value="P-loop_NTPase"/>
</dbReference>
<evidence type="ECO:0000256" key="2">
    <source>
        <dbReference type="ARBA" id="ARBA00000711"/>
    </source>
</evidence>
<dbReference type="GO" id="GO:0043752">
    <property type="term" value="F:adenosylcobinamide kinase activity"/>
    <property type="evidence" value="ECO:0007669"/>
    <property type="project" value="UniProtKB-EC"/>
</dbReference>
<dbReference type="Proteomes" id="UP001234495">
    <property type="component" value="Unassembled WGS sequence"/>
</dbReference>
<keyword evidence="12" id="KW-0547">Nucleotide-binding</keyword>
<evidence type="ECO:0000256" key="17">
    <source>
        <dbReference type="ARBA" id="ARBA00030571"/>
    </source>
</evidence>
<evidence type="ECO:0000256" key="10">
    <source>
        <dbReference type="ARBA" id="ARBA00022573"/>
    </source>
</evidence>
<dbReference type="PIRSF" id="PIRSF006135">
    <property type="entry name" value="CobU"/>
    <property type="match status" value="1"/>
</dbReference>
<comment type="pathway">
    <text evidence="5">Cofactor biosynthesis; adenosylcobalamin biosynthesis; adenosylcobalamin from cob(II)yrinate a,c-diamide: step 6/7.</text>
</comment>
<comment type="catalytic activity">
    <reaction evidence="1">
        <text>adenosylcob(III)inamide + ATP = adenosylcob(III)inamide phosphate + ADP + H(+)</text>
        <dbReference type="Rhea" id="RHEA:15769"/>
        <dbReference type="ChEBI" id="CHEBI:2480"/>
        <dbReference type="ChEBI" id="CHEBI:15378"/>
        <dbReference type="ChEBI" id="CHEBI:30616"/>
        <dbReference type="ChEBI" id="CHEBI:58502"/>
        <dbReference type="ChEBI" id="CHEBI:456216"/>
        <dbReference type="EC" id="2.7.1.156"/>
    </reaction>
</comment>
<evidence type="ECO:0000256" key="16">
    <source>
        <dbReference type="ARBA" id="ARBA00029570"/>
    </source>
</evidence>
<dbReference type="EMBL" id="JAUSUD010000001">
    <property type="protein sequence ID" value="MDQ0228994.1"/>
    <property type="molecule type" value="Genomic_DNA"/>
</dbReference>
<evidence type="ECO:0000256" key="13">
    <source>
        <dbReference type="ARBA" id="ARBA00022777"/>
    </source>
</evidence>
<evidence type="ECO:0000256" key="8">
    <source>
        <dbReference type="ARBA" id="ARBA00012016"/>
    </source>
</evidence>
<keyword evidence="13 18" id="KW-0418">Kinase</keyword>
<keyword evidence="19" id="KW-1185">Reference proteome</keyword>
<dbReference type="Pfam" id="PF02283">
    <property type="entry name" value="CobU"/>
    <property type="match status" value="1"/>
</dbReference>
<keyword evidence="14" id="KW-0067">ATP-binding</keyword>
<comment type="pathway">
    <text evidence="6">Cofactor biosynthesis; adenosylcobalamin biosynthesis; adenosylcobalamin from cob(II)yrinate a,c-diamide: step 5/7.</text>
</comment>
<dbReference type="InterPro" id="IPR003203">
    <property type="entry name" value="CobU/CobP"/>
</dbReference>
<dbReference type="RefSeq" id="WP_307335948.1">
    <property type="nucleotide sequence ID" value="NZ_JAUSUD010000001.1"/>
</dbReference>
<evidence type="ECO:0000256" key="12">
    <source>
        <dbReference type="ARBA" id="ARBA00022741"/>
    </source>
</evidence>
<evidence type="ECO:0000313" key="19">
    <source>
        <dbReference type="Proteomes" id="UP001234495"/>
    </source>
</evidence>
<proteinExistence type="inferred from homology"/>
<name>A0ABT9ZAM3_9BACI</name>
<keyword evidence="18" id="KW-0548">Nucleotidyltransferase</keyword>
<protein>
    <recommendedName>
        <fullName evidence="16">Adenosylcobinamide kinase</fullName>
        <ecNumber evidence="8">2.7.1.156</ecNumber>
        <ecNumber evidence="9">2.7.7.62</ecNumber>
    </recommendedName>
    <alternativeName>
        <fullName evidence="17">Adenosylcobinamide-phosphate guanylyltransferase</fullName>
    </alternativeName>
</protein>
<evidence type="ECO:0000256" key="9">
    <source>
        <dbReference type="ARBA" id="ARBA00012523"/>
    </source>
</evidence>
<keyword evidence="11 18" id="KW-0808">Transferase</keyword>
<evidence type="ECO:0000256" key="5">
    <source>
        <dbReference type="ARBA" id="ARBA00004692"/>
    </source>
</evidence>
<evidence type="ECO:0000256" key="6">
    <source>
        <dbReference type="ARBA" id="ARBA00005159"/>
    </source>
</evidence>
<keyword evidence="10" id="KW-0169">Cobalamin biosynthesis</keyword>
<organism evidence="18 19">
    <name type="scientific">Metabacillus malikii</name>
    <dbReference type="NCBI Taxonomy" id="1504265"/>
    <lineage>
        <taxon>Bacteria</taxon>
        <taxon>Bacillati</taxon>
        <taxon>Bacillota</taxon>
        <taxon>Bacilli</taxon>
        <taxon>Bacillales</taxon>
        <taxon>Bacillaceae</taxon>
        <taxon>Metabacillus</taxon>
    </lineage>
</organism>
<evidence type="ECO:0000256" key="7">
    <source>
        <dbReference type="ARBA" id="ARBA00007490"/>
    </source>
</evidence>
<evidence type="ECO:0000313" key="18">
    <source>
        <dbReference type="EMBL" id="MDQ0228994.1"/>
    </source>
</evidence>
<dbReference type="CDD" id="cd00544">
    <property type="entry name" value="CobU"/>
    <property type="match status" value="1"/>
</dbReference>
<reference evidence="18 19" key="1">
    <citation type="submission" date="2023-07" db="EMBL/GenBank/DDBJ databases">
        <title>Genomic Encyclopedia of Type Strains, Phase IV (KMG-IV): sequencing the most valuable type-strain genomes for metagenomic binning, comparative biology and taxonomic classification.</title>
        <authorList>
            <person name="Goeker M."/>
        </authorList>
    </citation>
    <scope>NUCLEOTIDE SEQUENCE [LARGE SCALE GENOMIC DNA]</scope>
    <source>
        <strain evidence="18 19">DSM 29005</strain>
    </source>
</reference>
<keyword evidence="15" id="KW-0342">GTP-binding</keyword>
<evidence type="ECO:0000256" key="14">
    <source>
        <dbReference type="ARBA" id="ARBA00022840"/>
    </source>
</evidence>
<dbReference type="EC" id="2.7.7.62" evidence="9"/>
<evidence type="ECO:0000256" key="3">
    <source>
        <dbReference type="ARBA" id="ARBA00001522"/>
    </source>
</evidence>
<comment type="similarity">
    <text evidence="7">Belongs to the CobU/CobP family.</text>
</comment>
<evidence type="ECO:0000256" key="1">
    <source>
        <dbReference type="ARBA" id="ARBA00000312"/>
    </source>
</evidence>
<comment type="caution">
    <text evidence="18">The sequence shown here is derived from an EMBL/GenBank/DDBJ whole genome shotgun (WGS) entry which is preliminary data.</text>
</comment>